<dbReference type="CDD" id="cd02696">
    <property type="entry name" value="MurNAc-LAA"/>
    <property type="match status" value="1"/>
</dbReference>
<feature type="region of interest" description="Disordered" evidence="2">
    <location>
        <begin position="44"/>
        <end position="70"/>
    </location>
</feature>
<dbReference type="GO" id="GO:0030288">
    <property type="term" value="C:outer membrane-bounded periplasmic space"/>
    <property type="evidence" value="ECO:0007669"/>
    <property type="project" value="TreeGrafter"/>
</dbReference>
<feature type="compositionally biased region" description="Acidic residues" evidence="2">
    <location>
        <begin position="47"/>
        <end position="57"/>
    </location>
</feature>
<dbReference type="AlphaFoldDB" id="W4VN01"/>
<dbReference type="PANTHER" id="PTHR30404:SF0">
    <property type="entry name" value="N-ACETYLMURAMOYL-L-ALANINE AMIDASE AMIC"/>
    <property type="match status" value="1"/>
</dbReference>
<keyword evidence="1" id="KW-0378">Hydrolase</keyword>
<dbReference type="GO" id="GO:0009253">
    <property type="term" value="P:peptidoglycan catabolic process"/>
    <property type="evidence" value="ECO:0007669"/>
    <property type="project" value="InterPro"/>
</dbReference>
<organism evidence="4 5">
    <name type="scientific">Gracilibacillus boraciitolerans JCM 21714</name>
    <dbReference type="NCBI Taxonomy" id="1298598"/>
    <lineage>
        <taxon>Bacteria</taxon>
        <taxon>Bacillati</taxon>
        <taxon>Bacillota</taxon>
        <taxon>Bacilli</taxon>
        <taxon>Bacillales</taxon>
        <taxon>Bacillaceae</taxon>
        <taxon>Gracilibacillus</taxon>
    </lineage>
</organism>
<dbReference type="eggNOG" id="COG0860">
    <property type="taxonomic scope" value="Bacteria"/>
</dbReference>
<proteinExistence type="predicted"/>
<dbReference type="Proteomes" id="UP000019102">
    <property type="component" value="Unassembled WGS sequence"/>
</dbReference>
<keyword evidence="5" id="KW-1185">Reference proteome</keyword>
<feature type="domain" description="MurNAc-LAA" evidence="3">
    <location>
        <begin position="146"/>
        <end position="255"/>
    </location>
</feature>
<evidence type="ECO:0000256" key="1">
    <source>
        <dbReference type="ARBA" id="ARBA00022801"/>
    </source>
</evidence>
<dbReference type="PANTHER" id="PTHR30404">
    <property type="entry name" value="N-ACETYLMURAMOYL-L-ALANINE AMIDASE"/>
    <property type="match status" value="1"/>
</dbReference>
<dbReference type="SUPFAM" id="SSF53187">
    <property type="entry name" value="Zn-dependent exopeptidases"/>
    <property type="match status" value="1"/>
</dbReference>
<name>W4VN01_9BACI</name>
<evidence type="ECO:0000256" key="2">
    <source>
        <dbReference type="SAM" id="MobiDB-lite"/>
    </source>
</evidence>
<evidence type="ECO:0000313" key="4">
    <source>
        <dbReference type="EMBL" id="GAE94129.1"/>
    </source>
</evidence>
<dbReference type="EMBL" id="BAVS01000019">
    <property type="protein sequence ID" value="GAE94129.1"/>
    <property type="molecule type" value="Genomic_DNA"/>
</dbReference>
<dbReference type="InterPro" id="IPR050695">
    <property type="entry name" value="N-acetylmuramoyl_amidase_3"/>
</dbReference>
<dbReference type="Pfam" id="PF01520">
    <property type="entry name" value="Amidase_3"/>
    <property type="match status" value="1"/>
</dbReference>
<evidence type="ECO:0000313" key="5">
    <source>
        <dbReference type="Proteomes" id="UP000019102"/>
    </source>
</evidence>
<accession>W4VN01</accession>
<evidence type="ECO:0000259" key="3">
    <source>
        <dbReference type="SMART" id="SM00646"/>
    </source>
</evidence>
<sequence length="259" mass="29344">MITQVNPPEIYTILEESEEWVKIQLANNVGWIHQDYFAIIEDQSASDSDELTEEESLSEPKTTEMKDAETNATEITVQTNGISGKRIVIDPGHGGRDVGAIGASEGFESYYTLDTALVMKQVLEDYGAEVYLTRNQDRYNPLTSRVTFANLYQADVFLSVHYNSTPEYPSAQGMDTFYFSERDQQLASYIHEGLIASTDARDRGVTQRDLQVLRTNHRPSLLLELGFLSNETEENRIQSRVYLEAMSRGVVNGLQQYFK</sequence>
<reference evidence="4 5" key="1">
    <citation type="journal article" date="2014" name="Genome Announc.">
        <title>Draft Genome Sequence of the Boron-Tolerant and Moderately Halotolerant Bacterium Gracilibacillus boraciitolerans JCM 21714T.</title>
        <authorList>
            <person name="Ahmed I."/>
            <person name="Oshima K."/>
            <person name="Suda W."/>
            <person name="Kitamura K."/>
            <person name="Iida T."/>
            <person name="Ohmori Y."/>
            <person name="Fujiwara T."/>
            <person name="Hattori M."/>
            <person name="Ohkuma M."/>
        </authorList>
    </citation>
    <scope>NUCLEOTIDE SEQUENCE [LARGE SCALE GENOMIC DNA]</scope>
    <source>
        <strain evidence="4 5">JCM 21714</strain>
    </source>
</reference>
<dbReference type="STRING" id="1298598.JCM21714_3264"/>
<dbReference type="GO" id="GO:0008745">
    <property type="term" value="F:N-acetylmuramoyl-L-alanine amidase activity"/>
    <property type="evidence" value="ECO:0007669"/>
    <property type="project" value="InterPro"/>
</dbReference>
<dbReference type="InterPro" id="IPR002508">
    <property type="entry name" value="MurNAc-LAA_cat"/>
</dbReference>
<comment type="caution">
    <text evidence="4">The sequence shown here is derived from an EMBL/GenBank/DDBJ whole genome shotgun (WGS) entry which is preliminary data.</text>
</comment>
<dbReference type="SMART" id="SM00646">
    <property type="entry name" value="Ami_3"/>
    <property type="match status" value="1"/>
</dbReference>
<protein>
    <submittedName>
        <fullName evidence="4">N-acetylmuramoyl-L-alanine amidase</fullName>
    </submittedName>
</protein>
<dbReference type="Gene3D" id="2.30.30.40">
    <property type="entry name" value="SH3 Domains"/>
    <property type="match status" value="1"/>
</dbReference>
<dbReference type="RefSeq" id="WP_235182815.1">
    <property type="nucleotide sequence ID" value="NZ_BAVS01000019.1"/>
</dbReference>
<dbReference type="Gene3D" id="3.40.630.40">
    <property type="entry name" value="Zn-dependent exopeptidases"/>
    <property type="match status" value="1"/>
</dbReference>
<gene>
    <name evidence="4" type="ORF">JCM21714_3264</name>
</gene>